<dbReference type="AlphaFoldDB" id="D6PKK9"/>
<evidence type="ECO:0000313" key="1">
    <source>
        <dbReference type="EMBL" id="ADD96260.1"/>
    </source>
</evidence>
<reference evidence="1" key="1">
    <citation type="journal article" date="2010" name="ISME J.">
        <title>Metagenome of the Mediterranean deep chlorophyll maximum studied by direct and fosmid library 454 pyrosequencing.</title>
        <authorList>
            <person name="Ghai R."/>
            <person name="Martin-Cuadrado A.B."/>
            <person name="Molto A.G."/>
            <person name="Heredia I.G."/>
            <person name="Cabrera R."/>
            <person name="Martin J."/>
            <person name="Verdu M."/>
            <person name="Deschamps P."/>
            <person name="Moreira D."/>
            <person name="Lopez-Garcia P."/>
            <person name="Mira A."/>
            <person name="Rodriguez-Valera F."/>
        </authorList>
    </citation>
    <scope>NUCLEOTIDE SEQUENCE</scope>
</reference>
<proteinExistence type="predicted"/>
<accession>D6PKK9</accession>
<organism evidence="1">
    <name type="scientific">uncultured organism MedDCM-OCT-S08-C1394</name>
    <dbReference type="NCBI Taxonomy" id="743629"/>
    <lineage>
        <taxon>unclassified sequences</taxon>
        <taxon>environmental samples</taxon>
    </lineage>
</organism>
<name>D6PKK9_9ZZZZ</name>
<dbReference type="EMBL" id="GU943128">
    <property type="protein sequence ID" value="ADD96260.1"/>
    <property type="molecule type" value="Genomic_DNA"/>
</dbReference>
<protein>
    <submittedName>
        <fullName evidence="1">Uncharacterized protein</fullName>
    </submittedName>
</protein>
<sequence>MNPITGKDIFGRSLKKAALGHNILGQMYRTRNFAFSEGGGRWKPMWVHERFFKHSNNFYRNGKWESRYTGILFPIYPDIQNDNDTNGRWVIQHNQYTSGSIHAFSQKVADTSNDNWINNHIVQIGIHTEQELKFVEDQLS</sequence>